<name>A0A0R1NTU7_9LACO</name>
<accession>A0A0R1NTU7</accession>
<organism evidence="2 3">
    <name type="scientific">Lactobacillus gallinarum DSM 10532 = JCM 2011</name>
    <dbReference type="NCBI Taxonomy" id="1423748"/>
    <lineage>
        <taxon>Bacteria</taxon>
        <taxon>Bacillati</taxon>
        <taxon>Bacillota</taxon>
        <taxon>Bacilli</taxon>
        <taxon>Lactobacillales</taxon>
        <taxon>Lactobacillaceae</taxon>
        <taxon>Lactobacillus</taxon>
    </lineage>
</organism>
<comment type="caution">
    <text evidence="2">The sequence shown here is derived from an EMBL/GenBank/DDBJ whole genome shotgun (WGS) entry which is preliminary data.</text>
</comment>
<evidence type="ECO:0000313" key="2">
    <source>
        <dbReference type="EMBL" id="KRL23687.1"/>
    </source>
</evidence>
<reference evidence="2 3" key="1">
    <citation type="journal article" date="2015" name="Genome Announc.">
        <title>Expanding the biotechnology potential of lactobacilli through comparative genomics of 213 strains and associated genera.</title>
        <authorList>
            <person name="Sun Z."/>
            <person name="Harris H.M."/>
            <person name="McCann A."/>
            <person name="Guo C."/>
            <person name="Argimon S."/>
            <person name="Zhang W."/>
            <person name="Yang X."/>
            <person name="Jeffery I.B."/>
            <person name="Cooney J.C."/>
            <person name="Kagawa T.F."/>
            <person name="Liu W."/>
            <person name="Song Y."/>
            <person name="Salvetti E."/>
            <person name="Wrobel A."/>
            <person name="Rasinkangas P."/>
            <person name="Parkhill J."/>
            <person name="Rea M.C."/>
            <person name="O'Sullivan O."/>
            <person name="Ritari J."/>
            <person name="Douillard F.P."/>
            <person name="Paul Ross R."/>
            <person name="Yang R."/>
            <person name="Briner A.E."/>
            <person name="Felis G.E."/>
            <person name="de Vos W.M."/>
            <person name="Barrangou R."/>
            <person name="Klaenhammer T.R."/>
            <person name="Caufield P.W."/>
            <person name="Cui Y."/>
            <person name="Zhang H."/>
            <person name="O'Toole P.W."/>
        </authorList>
    </citation>
    <scope>NUCLEOTIDE SEQUENCE [LARGE SCALE GENOMIC DNA]</scope>
    <source>
        <strain evidence="2 3">DSM 10532</strain>
    </source>
</reference>
<feature type="domain" description="MAE-28990/MAE-18760-like HEPN" evidence="1">
    <location>
        <begin position="4"/>
        <end position="146"/>
    </location>
</feature>
<dbReference type="Proteomes" id="UP000051311">
    <property type="component" value="Unassembled WGS sequence"/>
</dbReference>
<dbReference type="PATRIC" id="fig|1423748.3.peg.901"/>
<protein>
    <recommendedName>
        <fullName evidence="1">MAE-28990/MAE-18760-like HEPN domain-containing protein</fullName>
    </recommendedName>
</protein>
<sequence>MEDLTYEDLNQNYQKLIRQYRFKGSSGDKIKRESAELIDDILNKQKVNLDIKSFSLSGNADYKNIERIFEKHSMKIKFAEKNYNKYHTELYKIKNTRNSLAHGNTSFIDGTRGISIEDTEKYAEDIVKFLRYMIRKTDKLIKKRGYSVIK</sequence>
<gene>
    <name evidence="2" type="ORF">FC37_GL000859</name>
</gene>
<evidence type="ECO:0000313" key="3">
    <source>
        <dbReference type="Proteomes" id="UP000051311"/>
    </source>
</evidence>
<dbReference type="Pfam" id="PF18737">
    <property type="entry name" value="HEPN_MAE_28990"/>
    <property type="match status" value="1"/>
</dbReference>
<dbReference type="AlphaFoldDB" id="A0A0R1NTU7"/>
<dbReference type="eggNOG" id="ENOG502ZC55">
    <property type="taxonomic scope" value="Bacteria"/>
</dbReference>
<evidence type="ECO:0000259" key="1">
    <source>
        <dbReference type="Pfam" id="PF18737"/>
    </source>
</evidence>
<dbReference type="EMBL" id="AZEL01000021">
    <property type="protein sequence ID" value="KRL23687.1"/>
    <property type="molecule type" value="Genomic_DNA"/>
</dbReference>
<proteinExistence type="predicted"/>
<dbReference type="InterPro" id="IPR040788">
    <property type="entry name" value="HEPN_MAE_28990"/>
</dbReference>
<dbReference type="STRING" id="1423748.FC37_GL000859"/>